<dbReference type="InterPro" id="IPR003004">
    <property type="entry name" value="GspF/PilC"/>
</dbReference>
<evidence type="ECO:0000256" key="3">
    <source>
        <dbReference type="ARBA" id="ARBA00022475"/>
    </source>
</evidence>
<name>A0A7W7YPS9_9BACT</name>
<proteinExistence type="inferred from homology"/>
<evidence type="ECO:0000313" key="9">
    <source>
        <dbReference type="EMBL" id="MBB5040089.1"/>
    </source>
</evidence>
<dbReference type="InterPro" id="IPR042094">
    <property type="entry name" value="T2SS_GspF_sf"/>
</dbReference>
<keyword evidence="4 7" id="KW-0812">Transmembrane</keyword>
<keyword evidence="5 7" id="KW-1133">Transmembrane helix</keyword>
<dbReference type="Proteomes" id="UP000534294">
    <property type="component" value="Unassembled WGS sequence"/>
</dbReference>
<evidence type="ECO:0000259" key="8">
    <source>
        <dbReference type="Pfam" id="PF00482"/>
    </source>
</evidence>
<evidence type="ECO:0000313" key="10">
    <source>
        <dbReference type="Proteomes" id="UP000534294"/>
    </source>
</evidence>
<keyword evidence="3" id="KW-1003">Cell membrane</keyword>
<evidence type="ECO:0000256" key="7">
    <source>
        <dbReference type="SAM" id="Phobius"/>
    </source>
</evidence>
<feature type="transmembrane region" description="Helical" evidence="7">
    <location>
        <begin position="377"/>
        <end position="402"/>
    </location>
</feature>
<comment type="subcellular location">
    <subcellularLocation>
        <location evidence="1">Cell membrane</location>
        <topology evidence="1">Multi-pass membrane protein</topology>
    </subcellularLocation>
</comment>
<dbReference type="PRINTS" id="PR00812">
    <property type="entry name" value="BCTERIALGSPF"/>
</dbReference>
<feature type="domain" description="Type II secretion system protein GspF" evidence="8">
    <location>
        <begin position="278"/>
        <end position="398"/>
    </location>
</feature>
<evidence type="ECO:0000256" key="5">
    <source>
        <dbReference type="ARBA" id="ARBA00022989"/>
    </source>
</evidence>
<comment type="caution">
    <text evidence="9">The sequence shown here is derived from an EMBL/GenBank/DDBJ whole genome shotgun (WGS) entry which is preliminary data.</text>
</comment>
<keyword evidence="10" id="KW-1185">Reference proteome</keyword>
<protein>
    <submittedName>
        <fullName evidence="9">General secretion pathway protein F/type IV pilus assembly protein PilC</fullName>
    </submittedName>
</protein>
<dbReference type="Pfam" id="PF00482">
    <property type="entry name" value="T2SSF"/>
    <property type="match status" value="2"/>
</dbReference>
<feature type="transmembrane region" description="Helical" evidence="7">
    <location>
        <begin position="174"/>
        <end position="197"/>
    </location>
</feature>
<dbReference type="PANTHER" id="PTHR30012">
    <property type="entry name" value="GENERAL SECRETION PATHWAY PROTEIN"/>
    <property type="match status" value="1"/>
</dbReference>
<evidence type="ECO:0000256" key="1">
    <source>
        <dbReference type="ARBA" id="ARBA00004651"/>
    </source>
</evidence>
<dbReference type="InterPro" id="IPR018076">
    <property type="entry name" value="T2SS_GspF_dom"/>
</dbReference>
<dbReference type="PANTHER" id="PTHR30012:SF0">
    <property type="entry name" value="TYPE II SECRETION SYSTEM PROTEIN F-RELATED"/>
    <property type="match status" value="1"/>
</dbReference>
<accession>A0A7W7YPS9</accession>
<dbReference type="RefSeq" id="WP_184212509.1">
    <property type="nucleotide sequence ID" value="NZ_JACHIF010000011.1"/>
</dbReference>
<dbReference type="EMBL" id="JACHIF010000011">
    <property type="protein sequence ID" value="MBB5040089.1"/>
    <property type="molecule type" value="Genomic_DNA"/>
</dbReference>
<dbReference type="GO" id="GO:0005886">
    <property type="term" value="C:plasma membrane"/>
    <property type="evidence" value="ECO:0007669"/>
    <property type="project" value="UniProtKB-SubCell"/>
</dbReference>
<sequence length="412" mass="44703">MPSFTYIALNATGQTVTGSLAVGSKAEAFRKLEAQALTPVKVAEEAKSAKATAALAAKAEDNQPVRLKRSQIILFTEELADMLDGGLQIDQALRVIAERQEDVGLRKVSVILRDQLREGSTVAKALKKASPSFDELYCNLVAAGEVSGSLPEILRRLAQNLMVMAELQAKVTSAMIYPAFLIGACIVLMIVFMTVMVPQITDLLAKSGQKLPLATQMLISFNNFLAQWWWVMLTVITIVSLSFKAYIATPKGLMWWHETKLKLPLFGPVIATRFYAQFAHSMGSLVGNGVPLLNSIRLVSKISANVYIQSLLAKVTSLVAEGGALSNSLKKVSHFPMTLIDMIAVGEQTGTLGKSLEKAAGRYDKELDKRIKRMTALISPIIIVFMAVIVGVVAYSIISAVFQSVNGIKSRV</sequence>
<feature type="transmembrane region" description="Helical" evidence="7">
    <location>
        <begin position="227"/>
        <end position="247"/>
    </location>
</feature>
<dbReference type="AlphaFoldDB" id="A0A7W7YPS9"/>
<gene>
    <name evidence="9" type="ORF">HNQ64_004368</name>
</gene>
<evidence type="ECO:0000256" key="4">
    <source>
        <dbReference type="ARBA" id="ARBA00022692"/>
    </source>
</evidence>
<evidence type="ECO:0000256" key="2">
    <source>
        <dbReference type="ARBA" id="ARBA00005745"/>
    </source>
</evidence>
<comment type="similarity">
    <text evidence="2">Belongs to the GSP F family.</text>
</comment>
<feature type="domain" description="Type II secretion system protein GspF" evidence="8">
    <location>
        <begin position="75"/>
        <end position="198"/>
    </location>
</feature>
<evidence type="ECO:0000256" key="6">
    <source>
        <dbReference type="ARBA" id="ARBA00023136"/>
    </source>
</evidence>
<reference evidence="9 10" key="1">
    <citation type="submission" date="2020-08" db="EMBL/GenBank/DDBJ databases">
        <title>Genomic Encyclopedia of Type Strains, Phase IV (KMG-IV): sequencing the most valuable type-strain genomes for metagenomic binning, comparative biology and taxonomic classification.</title>
        <authorList>
            <person name="Goeker M."/>
        </authorList>
    </citation>
    <scope>NUCLEOTIDE SEQUENCE [LARGE SCALE GENOMIC DNA]</scope>
    <source>
        <strain evidence="9 10">DSM 12251</strain>
    </source>
</reference>
<dbReference type="Gene3D" id="1.20.81.30">
    <property type="entry name" value="Type II secretion system (T2SS), domain F"/>
    <property type="match status" value="2"/>
</dbReference>
<keyword evidence="6 7" id="KW-0472">Membrane</keyword>
<organism evidence="9 10">
    <name type="scientific">Prosthecobacter dejongeii</name>
    <dbReference type="NCBI Taxonomy" id="48465"/>
    <lineage>
        <taxon>Bacteria</taxon>
        <taxon>Pseudomonadati</taxon>
        <taxon>Verrucomicrobiota</taxon>
        <taxon>Verrucomicrobiia</taxon>
        <taxon>Verrucomicrobiales</taxon>
        <taxon>Verrucomicrobiaceae</taxon>
        <taxon>Prosthecobacter</taxon>
    </lineage>
</organism>